<protein>
    <submittedName>
        <fullName evidence="1">Uncharacterized protein</fullName>
    </submittedName>
</protein>
<accession>A0ABV0PB75</accession>
<dbReference type="EMBL" id="JAHRIO010070129">
    <property type="protein sequence ID" value="MEQ2180713.1"/>
    <property type="molecule type" value="Genomic_DNA"/>
</dbReference>
<evidence type="ECO:0000313" key="2">
    <source>
        <dbReference type="Proteomes" id="UP001476798"/>
    </source>
</evidence>
<evidence type="ECO:0000313" key="1">
    <source>
        <dbReference type="EMBL" id="MEQ2180713.1"/>
    </source>
</evidence>
<gene>
    <name evidence="1" type="ORF">GOODEAATRI_004027</name>
</gene>
<organism evidence="1 2">
    <name type="scientific">Goodea atripinnis</name>
    <dbReference type="NCBI Taxonomy" id="208336"/>
    <lineage>
        <taxon>Eukaryota</taxon>
        <taxon>Metazoa</taxon>
        <taxon>Chordata</taxon>
        <taxon>Craniata</taxon>
        <taxon>Vertebrata</taxon>
        <taxon>Euteleostomi</taxon>
        <taxon>Actinopterygii</taxon>
        <taxon>Neopterygii</taxon>
        <taxon>Teleostei</taxon>
        <taxon>Neoteleostei</taxon>
        <taxon>Acanthomorphata</taxon>
        <taxon>Ovalentaria</taxon>
        <taxon>Atherinomorphae</taxon>
        <taxon>Cyprinodontiformes</taxon>
        <taxon>Goodeidae</taxon>
        <taxon>Goodea</taxon>
    </lineage>
</organism>
<dbReference type="Proteomes" id="UP001476798">
    <property type="component" value="Unassembled WGS sequence"/>
</dbReference>
<sequence length="104" mass="12137">MLFTIEMSTSATSPLLKKPNLHALVLRIYWLIAHLSFLKNIIDLAVNQKIIFIFGKKKNKQKNNHLRAVQSGFQPHHRTEIALVRVLNERQYISAVMHTKLFLF</sequence>
<reference evidence="1 2" key="1">
    <citation type="submission" date="2021-06" db="EMBL/GenBank/DDBJ databases">
        <authorList>
            <person name="Palmer J.M."/>
        </authorList>
    </citation>
    <scope>NUCLEOTIDE SEQUENCE [LARGE SCALE GENOMIC DNA]</scope>
    <source>
        <strain evidence="1 2">GA_2019</strain>
        <tissue evidence="1">Muscle</tissue>
    </source>
</reference>
<proteinExistence type="predicted"/>
<comment type="caution">
    <text evidence="1">The sequence shown here is derived from an EMBL/GenBank/DDBJ whole genome shotgun (WGS) entry which is preliminary data.</text>
</comment>
<keyword evidence="2" id="KW-1185">Reference proteome</keyword>
<name>A0ABV0PB75_9TELE</name>